<dbReference type="InterPro" id="IPR050266">
    <property type="entry name" value="AB_hydrolase_sf"/>
</dbReference>
<keyword evidence="2" id="KW-0378">Hydrolase</keyword>
<dbReference type="RefSeq" id="WP_350380655.1">
    <property type="nucleotide sequence ID" value="NZ_JBELQD010000043.1"/>
</dbReference>
<gene>
    <name evidence="2" type="ORF">ABS770_24070</name>
</gene>
<dbReference type="Pfam" id="PF12697">
    <property type="entry name" value="Abhydrolase_6"/>
    <property type="match status" value="1"/>
</dbReference>
<dbReference type="InterPro" id="IPR029058">
    <property type="entry name" value="AB_hydrolase_fold"/>
</dbReference>
<dbReference type="Gene3D" id="3.40.50.1820">
    <property type="entry name" value="alpha/beta hydrolase"/>
    <property type="match status" value="1"/>
</dbReference>
<reference evidence="2" key="1">
    <citation type="submission" date="2024-06" db="EMBL/GenBank/DDBJ databases">
        <authorList>
            <person name="Campbell A.G."/>
        </authorList>
    </citation>
    <scope>NUCLEOTIDE SEQUENCE</scope>
    <source>
        <strain evidence="2">EM17</strain>
    </source>
</reference>
<dbReference type="Proteomes" id="UP001432995">
    <property type="component" value="Unassembled WGS sequence"/>
</dbReference>
<dbReference type="EMBL" id="JBELQD010000043">
    <property type="protein sequence ID" value="MER2291334.1"/>
    <property type="molecule type" value="Genomic_DNA"/>
</dbReference>
<dbReference type="InterPro" id="IPR000073">
    <property type="entry name" value="AB_hydrolase_1"/>
</dbReference>
<feature type="domain" description="AB hydrolase-1" evidence="1">
    <location>
        <begin position="43"/>
        <end position="280"/>
    </location>
</feature>
<dbReference type="PANTHER" id="PTHR43798">
    <property type="entry name" value="MONOACYLGLYCEROL LIPASE"/>
    <property type="match status" value="1"/>
</dbReference>
<evidence type="ECO:0000259" key="1">
    <source>
        <dbReference type="Pfam" id="PF12697"/>
    </source>
</evidence>
<sequence length="296" mass="31478">MFMPSVLAPGTHSIAVNGVAQHYHVSGIGPYCIVHAGGPGIDASYLRLPLLEEGLTMVYLDPIGTGSSGRLATHPQGYSVDRFSEQLLAFIDAAGIPDPYLLGHSHGAFVVLEAALKRPGGLAGLIMYAGAAYTGGAFMADASAEIAAFVARHAGMAEAKAVERAWASIPTIRTDAAYTAALRDLLPAYMSDFRRWPDMLATLQRRLQATLLVGDGQVFDVRDRLATLQVPALVVTGTDDFILGPRHAALLADLLPQAQMRIFEQSGHFAHIEEACAFAEVVLRFTGRPGRALSGI</sequence>
<proteinExistence type="predicted"/>
<organism evidence="2 3">
    <name type="scientific">Methylobacterium brachiatum</name>
    <dbReference type="NCBI Taxonomy" id="269660"/>
    <lineage>
        <taxon>Bacteria</taxon>
        <taxon>Pseudomonadati</taxon>
        <taxon>Pseudomonadota</taxon>
        <taxon>Alphaproteobacteria</taxon>
        <taxon>Hyphomicrobiales</taxon>
        <taxon>Methylobacteriaceae</taxon>
        <taxon>Methylobacterium</taxon>
    </lineage>
</organism>
<dbReference type="SUPFAM" id="SSF53474">
    <property type="entry name" value="alpha/beta-Hydrolases"/>
    <property type="match status" value="1"/>
</dbReference>
<dbReference type="GO" id="GO:0016787">
    <property type="term" value="F:hydrolase activity"/>
    <property type="evidence" value="ECO:0007669"/>
    <property type="project" value="UniProtKB-KW"/>
</dbReference>
<evidence type="ECO:0000313" key="2">
    <source>
        <dbReference type="EMBL" id="MER2291334.1"/>
    </source>
</evidence>
<comment type="caution">
    <text evidence="2">The sequence shown here is derived from an EMBL/GenBank/DDBJ whole genome shotgun (WGS) entry which is preliminary data.</text>
</comment>
<accession>A0ABV1R912</accession>
<name>A0ABV1R912_9HYPH</name>
<protein>
    <submittedName>
        <fullName evidence="2">Alpha/beta hydrolase</fullName>
    </submittedName>
</protein>
<dbReference type="PANTHER" id="PTHR43798:SF33">
    <property type="entry name" value="HYDROLASE, PUTATIVE (AFU_ORTHOLOGUE AFUA_2G14860)-RELATED"/>
    <property type="match status" value="1"/>
</dbReference>
<keyword evidence="3" id="KW-1185">Reference proteome</keyword>
<evidence type="ECO:0000313" key="3">
    <source>
        <dbReference type="Proteomes" id="UP001432995"/>
    </source>
</evidence>